<dbReference type="EMBL" id="JAVRFI010000002">
    <property type="protein sequence ID" value="MDT0448335.1"/>
    <property type="molecule type" value="Genomic_DNA"/>
</dbReference>
<organism evidence="1 2">
    <name type="scientific">Streptomyces hesseae</name>
    <dbReference type="NCBI Taxonomy" id="3075519"/>
    <lineage>
        <taxon>Bacteria</taxon>
        <taxon>Bacillati</taxon>
        <taxon>Actinomycetota</taxon>
        <taxon>Actinomycetes</taxon>
        <taxon>Kitasatosporales</taxon>
        <taxon>Streptomycetaceae</taxon>
        <taxon>Streptomyces</taxon>
    </lineage>
</organism>
<dbReference type="Proteomes" id="UP001180531">
    <property type="component" value="Unassembled WGS sequence"/>
</dbReference>
<evidence type="ECO:0000313" key="1">
    <source>
        <dbReference type="EMBL" id="MDT0448335.1"/>
    </source>
</evidence>
<evidence type="ECO:0000313" key="2">
    <source>
        <dbReference type="Proteomes" id="UP001180531"/>
    </source>
</evidence>
<dbReference type="InterPro" id="IPR027417">
    <property type="entry name" value="P-loop_NTPase"/>
</dbReference>
<keyword evidence="2" id="KW-1185">Reference proteome</keyword>
<sequence length="188" mass="20353">MPATHHRTFDGEPSALLITGTVGVGKTSTADLLSGLLADAGVPHAVIDLDRLCQAWPPPDDDPFHQRLLLGNLRAVTTNYRSFGVRHLVLAGVAENAAERNAYQAALGMSLQVCRLTADLPTIHGRLRQRHEADHDTESLPWHLERAEELDLVLDRAAITDIAVDTTHLAPADVAATVLEATGWIRAQ</sequence>
<dbReference type="SUPFAM" id="SSF52540">
    <property type="entry name" value="P-loop containing nucleoside triphosphate hydrolases"/>
    <property type="match status" value="1"/>
</dbReference>
<protein>
    <recommendedName>
        <fullName evidence="3">Adenylyl-sulfate kinase</fullName>
    </recommendedName>
</protein>
<dbReference type="RefSeq" id="WP_311608062.1">
    <property type="nucleotide sequence ID" value="NZ_JAVRFI010000002.1"/>
</dbReference>
<accession>A0ABU2SKM8</accession>
<name>A0ABU2SKM8_9ACTN</name>
<comment type="caution">
    <text evidence="1">The sequence shown here is derived from an EMBL/GenBank/DDBJ whole genome shotgun (WGS) entry which is preliminary data.</text>
</comment>
<gene>
    <name evidence="1" type="ORF">RM609_04410</name>
</gene>
<reference evidence="1" key="1">
    <citation type="submission" date="2024-05" db="EMBL/GenBank/DDBJ databases">
        <title>30 novel species of actinomycetes from the DSMZ collection.</title>
        <authorList>
            <person name="Nouioui I."/>
        </authorList>
    </citation>
    <scope>NUCLEOTIDE SEQUENCE</scope>
    <source>
        <strain evidence="1">DSM 40473</strain>
    </source>
</reference>
<dbReference type="Gene3D" id="3.40.50.300">
    <property type="entry name" value="P-loop containing nucleotide triphosphate hydrolases"/>
    <property type="match status" value="1"/>
</dbReference>
<evidence type="ECO:0008006" key="3">
    <source>
        <dbReference type="Google" id="ProtNLM"/>
    </source>
</evidence>
<proteinExistence type="predicted"/>